<organism evidence="1">
    <name type="scientific">uncultured Desulfobacteraceae bacterium</name>
    <dbReference type="NCBI Taxonomy" id="218296"/>
    <lineage>
        <taxon>Bacteria</taxon>
        <taxon>Pseudomonadati</taxon>
        <taxon>Thermodesulfobacteriota</taxon>
        <taxon>Desulfobacteria</taxon>
        <taxon>Desulfobacterales</taxon>
        <taxon>Desulfobacteraceae</taxon>
        <taxon>environmental samples</taxon>
    </lineage>
</organism>
<protein>
    <submittedName>
        <fullName evidence="1">Uncharacterized protein</fullName>
    </submittedName>
</protein>
<gene>
    <name evidence="1" type="ORF">EPICR_40033</name>
</gene>
<sequence>MKAEPLFESLKELAEKLGVTVAERNLGKAGVRVKSGLCVIKGREHIIIDKFLTLSKKNAVMARLLSEKDCDSVYARPAVREFLNKHRSGG</sequence>
<dbReference type="EMBL" id="CAACVI010000034">
    <property type="protein sequence ID" value="VEN74454.1"/>
    <property type="molecule type" value="Genomic_DNA"/>
</dbReference>
<name>A0A484HJ46_9BACT</name>
<dbReference type="AlphaFoldDB" id="A0A484HJ46"/>
<evidence type="ECO:0000313" key="1">
    <source>
        <dbReference type="EMBL" id="VEN74454.1"/>
    </source>
</evidence>
<reference evidence="1" key="1">
    <citation type="submission" date="2019-01" db="EMBL/GenBank/DDBJ databases">
        <authorList>
            <consortium name="Genoscope - CEA"/>
            <person name="William W."/>
        </authorList>
    </citation>
    <scope>NUCLEOTIDE SEQUENCE</scope>
    <source>
        <strain evidence="1">CR-1</strain>
    </source>
</reference>
<proteinExistence type="predicted"/>
<accession>A0A484HJ46</accession>